<dbReference type="GO" id="GO:0005886">
    <property type="term" value="C:plasma membrane"/>
    <property type="evidence" value="ECO:0007669"/>
    <property type="project" value="TreeGrafter"/>
</dbReference>
<dbReference type="SMART" id="SM00267">
    <property type="entry name" value="GGDEF"/>
    <property type="match status" value="1"/>
</dbReference>
<dbReference type="STRING" id="1120975.SAMN02746064_01037"/>
<dbReference type="GO" id="GO:1902201">
    <property type="term" value="P:negative regulation of bacterial-type flagellum-dependent cell motility"/>
    <property type="evidence" value="ECO:0007669"/>
    <property type="project" value="TreeGrafter"/>
</dbReference>
<evidence type="ECO:0000313" key="3">
    <source>
        <dbReference type="Proteomes" id="UP000184251"/>
    </source>
</evidence>
<dbReference type="InterPro" id="IPR029787">
    <property type="entry name" value="Nucleotide_cyclase"/>
</dbReference>
<dbReference type="InterPro" id="IPR050469">
    <property type="entry name" value="Diguanylate_Cyclase"/>
</dbReference>
<proteinExistence type="predicted"/>
<name>A0A1M4VLS1_9FIRM</name>
<evidence type="ECO:0000259" key="1">
    <source>
        <dbReference type="PROSITE" id="PS50887"/>
    </source>
</evidence>
<dbReference type="InterPro" id="IPR043128">
    <property type="entry name" value="Rev_trsase/Diguanyl_cyclase"/>
</dbReference>
<accession>A0A1M4VLS1</accession>
<protein>
    <submittedName>
        <fullName evidence="2">Diguanylate cyclase (GGDEF) domain-containing protein</fullName>
    </submittedName>
</protein>
<gene>
    <name evidence="2" type="ORF">SAMN02746064_01037</name>
</gene>
<organism evidence="2 3">
    <name type="scientific">Alkalibacter saccharofermentans DSM 14828</name>
    <dbReference type="NCBI Taxonomy" id="1120975"/>
    <lineage>
        <taxon>Bacteria</taxon>
        <taxon>Bacillati</taxon>
        <taxon>Bacillota</taxon>
        <taxon>Clostridia</taxon>
        <taxon>Eubacteriales</taxon>
        <taxon>Eubacteriaceae</taxon>
        <taxon>Alkalibacter</taxon>
    </lineage>
</organism>
<dbReference type="Gene3D" id="3.30.70.270">
    <property type="match status" value="1"/>
</dbReference>
<dbReference type="PROSITE" id="PS50887">
    <property type="entry name" value="GGDEF"/>
    <property type="match status" value="1"/>
</dbReference>
<dbReference type="GO" id="GO:0052621">
    <property type="term" value="F:diguanylate cyclase activity"/>
    <property type="evidence" value="ECO:0007669"/>
    <property type="project" value="TreeGrafter"/>
</dbReference>
<dbReference type="GO" id="GO:0043709">
    <property type="term" value="P:cell adhesion involved in single-species biofilm formation"/>
    <property type="evidence" value="ECO:0007669"/>
    <property type="project" value="TreeGrafter"/>
</dbReference>
<dbReference type="SUPFAM" id="SSF55073">
    <property type="entry name" value="Nucleotide cyclase"/>
    <property type="match status" value="1"/>
</dbReference>
<dbReference type="CDD" id="cd01949">
    <property type="entry name" value="GGDEF"/>
    <property type="match status" value="1"/>
</dbReference>
<reference evidence="2 3" key="1">
    <citation type="submission" date="2016-11" db="EMBL/GenBank/DDBJ databases">
        <authorList>
            <person name="Jaros S."/>
            <person name="Januszkiewicz K."/>
            <person name="Wedrychowicz H."/>
        </authorList>
    </citation>
    <scope>NUCLEOTIDE SEQUENCE [LARGE SCALE GENOMIC DNA]</scope>
    <source>
        <strain evidence="2 3">DSM 14828</strain>
    </source>
</reference>
<dbReference type="PANTHER" id="PTHR45138">
    <property type="entry name" value="REGULATORY COMPONENTS OF SENSORY TRANSDUCTION SYSTEM"/>
    <property type="match status" value="1"/>
</dbReference>
<dbReference type="NCBIfam" id="TIGR00254">
    <property type="entry name" value="GGDEF"/>
    <property type="match status" value="1"/>
</dbReference>
<dbReference type="FunFam" id="3.30.70.270:FF:000001">
    <property type="entry name" value="Diguanylate cyclase domain protein"/>
    <property type="match status" value="1"/>
</dbReference>
<feature type="domain" description="GGDEF" evidence="1">
    <location>
        <begin position="169"/>
        <end position="300"/>
    </location>
</feature>
<dbReference type="PANTHER" id="PTHR45138:SF9">
    <property type="entry name" value="DIGUANYLATE CYCLASE DGCM-RELATED"/>
    <property type="match status" value="1"/>
</dbReference>
<dbReference type="Proteomes" id="UP000184251">
    <property type="component" value="Unassembled WGS sequence"/>
</dbReference>
<dbReference type="Pfam" id="PF00990">
    <property type="entry name" value="GGDEF"/>
    <property type="match status" value="1"/>
</dbReference>
<dbReference type="InterPro" id="IPR000160">
    <property type="entry name" value="GGDEF_dom"/>
</dbReference>
<dbReference type="RefSeq" id="WP_084116996.1">
    <property type="nucleotide sequence ID" value="NZ_FQTU01000005.1"/>
</dbReference>
<keyword evidence="3" id="KW-1185">Reference proteome</keyword>
<sequence>MTENKKLEEFLSLVDRYDFFDKLYDNIRLIDPENKKIIYCLNDQIIEEEGSCYGFWGDSKMCPDCVSMRAFKNEDTSVKIKYTQSSVYLVTALPVQIKNKKLVLEMIKDITNTITIEGQINGKSRTQMKNIAESLQNMVVRDGLTDLFNRRYIDMNMPKALEKAKKDGARLSVVITDIDDFKEVNDTYGHTVGDEVIKAFADIITRSIRKDFDWAARYGGEEFLICLPDSDGDKAGVIAERIRRTLSEKEFVSEGESFFVTASFGVCTVEPSSDMEYLEVIDCADRRLMDAKNEGKDKVN</sequence>
<dbReference type="EMBL" id="FQTU01000005">
    <property type="protein sequence ID" value="SHE69835.1"/>
    <property type="molecule type" value="Genomic_DNA"/>
</dbReference>
<dbReference type="AlphaFoldDB" id="A0A1M4VLS1"/>
<evidence type="ECO:0000313" key="2">
    <source>
        <dbReference type="EMBL" id="SHE69835.1"/>
    </source>
</evidence>
<dbReference type="OrthoDB" id="9783388at2"/>